<dbReference type="OrthoDB" id="9804380at2"/>
<keyword evidence="2" id="KW-1185">Reference proteome</keyword>
<dbReference type="PANTHER" id="PTHR30121:SF6">
    <property type="entry name" value="SLR6007 PROTEIN"/>
    <property type="match status" value="1"/>
</dbReference>
<evidence type="ECO:0000313" key="2">
    <source>
        <dbReference type="Proteomes" id="UP000256977"/>
    </source>
</evidence>
<dbReference type="Proteomes" id="UP000256977">
    <property type="component" value="Unassembled WGS sequence"/>
</dbReference>
<dbReference type="Gene3D" id="3.40.50.300">
    <property type="entry name" value="P-loop containing nucleotide triphosphate hydrolases"/>
    <property type="match status" value="1"/>
</dbReference>
<evidence type="ECO:0000313" key="1">
    <source>
        <dbReference type="EMBL" id="RED76025.1"/>
    </source>
</evidence>
<accession>A0A3D9JPW5</accession>
<comment type="caution">
    <text evidence="1">The sequence shown here is derived from an EMBL/GenBank/DDBJ whole genome shotgun (WGS) entry which is preliminary data.</text>
</comment>
<proteinExistence type="predicted"/>
<dbReference type="PANTHER" id="PTHR30121">
    <property type="entry name" value="UNCHARACTERIZED PROTEIN YJGR-RELATED"/>
    <property type="match status" value="1"/>
</dbReference>
<dbReference type="RefSeq" id="WP_147310217.1">
    <property type="nucleotide sequence ID" value="NZ_QRDZ01000013.1"/>
</dbReference>
<organism evidence="1 2">
    <name type="scientific">Cohnella phaseoli</name>
    <dbReference type="NCBI Taxonomy" id="456490"/>
    <lineage>
        <taxon>Bacteria</taxon>
        <taxon>Bacillati</taxon>
        <taxon>Bacillota</taxon>
        <taxon>Bacilli</taxon>
        <taxon>Bacillales</taxon>
        <taxon>Paenibacillaceae</taxon>
        <taxon>Cohnella</taxon>
    </lineage>
</organism>
<gene>
    <name evidence="1" type="ORF">DFP98_11385</name>
</gene>
<dbReference type="InterPro" id="IPR027417">
    <property type="entry name" value="P-loop_NTPase"/>
</dbReference>
<name>A0A3D9JPW5_9BACL</name>
<dbReference type="SUPFAM" id="SSF52540">
    <property type="entry name" value="P-loop containing nucleoside triphosphate hydrolases"/>
    <property type="match status" value="1"/>
</dbReference>
<dbReference type="EMBL" id="QRDZ01000013">
    <property type="protein sequence ID" value="RED76025.1"/>
    <property type="molecule type" value="Genomic_DNA"/>
</dbReference>
<dbReference type="AlphaFoldDB" id="A0A3D9JPW5"/>
<reference evidence="1 2" key="1">
    <citation type="submission" date="2018-07" db="EMBL/GenBank/DDBJ databases">
        <title>Genomic Encyclopedia of Type Strains, Phase III (KMG-III): the genomes of soil and plant-associated and newly described type strains.</title>
        <authorList>
            <person name="Whitman W."/>
        </authorList>
    </citation>
    <scope>NUCLEOTIDE SEQUENCE [LARGE SCALE GENOMIC DNA]</scope>
    <source>
        <strain evidence="1 2">CECT 7287</strain>
    </source>
</reference>
<dbReference type="Gene3D" id="1.10.8.730">
    <property type="match status" value="1"/>
</dbReference>
<sequence length="696" mass="78504">MKLLKIKNLFQRFRGKKTEKIDLSKLSTLKGEDDSLVPTLSYFDLVGLNGLEIPPNIRDRGYQNEGTSGDYPFRTFILDFGPTTLSTGTLDALYRAGAVNVTHYLTKLTKSQAVRLYKQAATDEGSRLLNMIKSGNDIEAREAQKSLDAANRLLEEISDGFNDGFLSTCLVTIFARDEKVLDQLGMIMQDNLIGNDHHLRIAYNRQKSGWISTLPIGNNRFTDKNDRRFMDRTAIVAASPFYSSEIPYSGGVPAGVNQHTGTMEFLNVCAKYLPNYSSLIVGASGSGKSFFNKFVSSSQIQLGYRIFSIDPDGENGPICRLLGGREVEVRENADVCLNVCAITEEEVEITLPTGRKVNRVVVPVGPKTGQLVKFYDKIMEGLTPEEKAIVKVAIKNTFNQFGITEDPKSLYEPDKTPQNINGEITYIHVRKREITLSDIYWQMLLATTINPDKNTFAYEQLKDPLADRLLRVCRGYLRDFPDGKLLDGQTSFGDGHSVDSLLDNISWINFNIKAIEGSDIYDIVMHILFVLGWEYFVKRPSLRKYHKRIKLEEGWRMKRVPGGMEFVEDSSRRSRKYNAGIDVITQDLNPFIDDDNGKALVKNATSAAFFRIGQIEMDERLQLKSIFNLSDGELNIICQRPPEDENDDSRGMCILRVGGSTAYIKVTVSEEMRHFIDTDPDWLYQHGLLPEVEEAV</sequence>
<dbReference type="InterPro" id="IPR051162">
    <property type="entry name" value="T4SS_component"/>
</dbReference>
<evidence type="ECO:0008006" key="3">
    <source>
        <dbReference type="Google" id="ProtNLM"/>
    </source>
</evidence>
<protein>
    <recommendedName>
        <fullName evidence="3">TraG P-loop domain-containing protein</fullName>
    </recommendedName>
</protein>